<dbReference type="Proteomes" id="UP001163321">
    <property type="component" value="Chromosome 3"/>
</dbReference>
<name>A0ACC0W9C8_9STRA</name>
<proteinExistence type="predicted"/>
<protein>
    <submittedName>
        <fullName evidence="1">Uncharacterized protein</fullName>
    </submittedName>
</protein>
<evidence type="ECO:0000313" key="1">
    <source>
        <dbReference type="EMBL" id="KAI9915369.1"/>
    </source>
</evidence>
<organism evidence="1 2">
    <name type="scientific">Peronosclerospora sorghi</name>
    <dbReference type="NCBI Taxonomy" id="230839"/>
    <lineage>
        <taxon>Eukaryota</taxon>
        <taxon>Sar</taxon>
        <taxon>Stramenopiles</taxon>
        <taxon>Oomycota</taxon>
        <taxon>Peronosporomycetes</taxon>
        <taxon>Peronosporales</taxon>
        <taxon>Peronosporaceae</taxon>
        <taxon>Peronosclerospora</taxon>
    </lineage>
</organism>
<accession>A0ACC0W9C8</accession>
<comment type="caution">
    <text evidence="1">The sequence shown here is derived from an EMBL/GenBank/DDBJ whole genome shotgun (WGS) entry which is preliminary data.</text>
</comment>
<dbReference type="EMBL" id="CM047582">
    <property type="protein sequence ID" value="KAI9915369.1"/>
    <property type="molecule type" value="Genomic_DNA"/>
</dbReference>
<gene>
    <name evidence="1" type="ORF">PsorP6_007819</name>
</gene>
<sequence length="76" mass="8366">MLGGGEIINTVLCMREVKVEGIILYSYRASAGELFSLDKSKFKGESARTGFDMISIVGRVNSSLSRRRDVVSPPLR</sequence>
<reference evidence="1 2" key="1">
    <citation type="journal article" date="2022" name="bioRxiv">
        <title>The genome of the oomycete Peronosclerospora sorghi, a cosmopolitan pathogen of maize and sorghum, is inflated with dispersed pseudogenes.</title>
        <authorList>
            <person name="Fletcher K."/>
            <person name="Martin F."/>
            <person name="Isakeit T."/>
            <person name="Cavanaugh K."/>
            <person name="Magill C."/>
            <person name="Michelmore R."/>
        </authorList>
    </citation>
    <scope>NUCLEOTIDE SEQUENCE [LARGE SCALE GENOMIC DNA]</scope>
    <source>
        <strain evidence="1">P6</strain>
    </source>
</reference>
<evidence type="ECO:0000313" key="2">
    <source>
        <dbReference type="Proteomes" id="UP001163321"/>
    </source>
</evidence>
<keyword evidence="2" id="KW-1185">Reference proteome</keyword>